<dbReference type="SUPFAM" id="SSF56954">
    <property type="entry name" value="Outer membrane efflux proteins (OEP)"/>
    <property type="match status" value="1"/>
</dbReference>
<name>A0ABX0JMQ0_9PROT</name>
<gene>
    <name evidence="4" type="ORF">GOB93_05145</name>
</gene>
<dbReference type="Pfam" id="PF02321">
    <property type="entry name" value="OEP"/>
    <property type="match status" value="2"/>
</dbReference>
<proteinExistence type="inferred from homology"/>
<dbReference type="InterPro" id="IPR003423">
    <property type="entry name" value="OMP_efflux"/>
</dbReference>
<comment type="similarity">
    <text evidence="1 2">Belongs to the outer membrane factor (OMF) (TC 1.B.17) family.</text>
</comment>
<dbReference type="EMBL" id="WOTB01000005">
    <property type="protein sequence ID" value="NHN84028.1"/>
    <property type="molecule type" value="Genomic_DNA"/>
</dbReference>
<dbReference type="InterPro" id="IPR010131">
    <property type="entry name" value="MdtP/NodT-like"/>
</dbReference>
<sequence length="533" mass="57561">MTEQGRGKHIRSEAHAERHGKPARGSACLLLAATALLSACAVGPDFHRPGAPQTRYIQGGVRPAISAVSERLQGNTQTFTPGADIPADWWTLFHYPELDQLVRRILERSPTLEAANKALLASQQDKKASESALYPSVSGMYNPARFKTSRAYSNVPMADNWNYTIHTAQLNISYSPDLWGGVRRQIESARAQRNAQRYQLEATWLTLTSSAVNAAISYAMVRQQIRTTQEMVADQERILKSTVAQQALGNMSGNDVAMQRTLLAQTKATLPPLQQTLAALHDELAALANDMPDAPTPEFELDRFHLPDSLPVSLPAQLIDQRPDIRTAQEYFHAACAQVGVAIANRLPNVQLGFSPGFAAATIAQMAVPGYGQWTLGAMITQPLFDGFQLQHQEKGARLRYDQAAAQYRATIASAVQDVADSLNAVHNDADALTQASEAASQATRTATISKAETHLGALSQIALLNVQTSSLQTRLALVEARAARLSDTVGLFQSLGGGWWNRTDDVADSKAAGGSGKQSQSVTSSRVLATKG</sequence>
<dbReference type="RefSeq" id="WP_173582574.1">
    <property type="nucleotide sequence ID" value="NZ_WOTB01000005.1"/>
</dbReference>
<dbReference type="Proteomes" id="UP000635278">
    <property type="component" value="Unassembled WGS sequence"/>
</dbReference>
<evidence type="ECO:0000256" key="3">
    <source>
        <dbReference type="SAM" id="MobiDB-lite"/>
    </source>
</evidence>
<dbReference type="Gene3D" id="1.20.1600.10">
    <property type="entry name" value="Outer membrane efflux proteins (OEP)"/>
    <property type="match status" value="1"/>
</dbReference>
<organism evidence="4 5">
    <name type="scientific">Acetobacter musti</name>
    <dbReference type="NCBI Taxonomy" id="864732"/>
    <lineage>
        <taxon>Bacteria</taxon>
        <taxon>Pseudomonadati</taxon>
        <taxon>Pseudomonadota</taxon>
        <taxon>Alphaproteobacteria</taxon>
        <taxon>Acetobacterales</taxon>
        <taxon>Acetobacteraceae</taxon>
        <taxon>Acetobacter</taxon>
    </lineage>
</organism>
<feature type="region of interest" description="Disordered" evidence="3">
    <location>
        <begin position="509"/>
        <end position="533"/>
    </location>
</feature>
<dbReference type="NCBIfam" id="TIGR01845">
    <property type="entry name" value="outer_NodT"/>
    <property type="match status" value="1"/>
</dbReference>
<dbReference type="Gene3D" id="2.20.200.10">
    <property type="entry name" value="Outer membrane efflux proteins (OEP)"/>
    <property type="match status" value="1"/>
</dbReference>
<keyword evidence="2" id="KW-1134">Transmembrane beta strand</keyword>
<reference evidence="4 5" key="1">
    <citation type="journal article" date="2020" name="Int. J. Syst. Evol. Microbiol.">
        <title>Novel acetic acid bacteria from cider fermentations: Acetobacter conturbans sp. nov. and Acetobacter fallax sp. nov.</title>
        <authorList>
            <person name="Sombolestani A.S."/>
            <person name="Cleenwerck I."/>
            <person name="Cnockaert M."/>
            <person name="Borremans W."/>
            <person name="Wieme A.D."/>
            <person name="De Vuyst L."/>
            <person name="Vandamme P."/>
        </authorList>
    </citation>
    <scope>NUCLEOTIDE SEQUENCE [LARGE SCALE GENOMIC DNA]</scope>
    <source>
        <strain evidence="4 5">LMG 30640</strain>
    </source>
</reference>
<accession>A0ABX0JMQ0</accession>
<comment type="subcellular location">
    <subcellularLocation>
        <location evidence="2">Cell membrane</location>
        <topology evidence="2">Lipid-anchor</topology>
    </subcellularLocation>
</comment>
<keyword evidence="2" id="KW-0812">Transmembrane</keyword>
<evidence type="ECO:0000313" key="5">
    <source>
        <dbReference type="Proteomes" id="UP000635278"/>
    </source>
</evidence>
<dbReference type="PANTHER" id="PTHR30203:SF33">
    <property type="entry name" value="BLR4455 PROTEIN"/>
    <property type="match status" value="1"/>
</dbReference>
<keyword evidence="2" id="KW-0564">Palmitate</keyword>
<keyword evidence="2" id="KW-0449">Lipoprotein</keyword>
<feature type="compositionally biased region" description="Polar residues" evidence="3">
    <location>
        <begin position="518"/>
        <end position="533"/>
    </location>
</feature>
<keyword evidence="2" id="KW-0472">Membrane</keyword>
<dbReference type="PANTHER" id="PTHR30203">
    <property type="entry name" value="OUTER MEMBRANE CATION EFFLUX PROTEIN"/>
    <property type="match status" value="1"/>
</dbReference>
<comment type="caution">
    <text evidence="4">The sequence shown here is derived from an EMBL/GenBank/DDBJ whole genome shotgun (WGS) entry which is preliminary data.</text>
</comment>
<keyword evidence="5" id="KW-1185">Reference proteome</keyword>
<protein>
    <submittedName>
        <fullName evidence="4">Efflux transporter outer membrane subunit</fullName>
    </submittedName>
</protein>
<evidence type="ECO:0000256" key="2">
    <source>
        <dbReference type="RuleBase" id="RU362097"/>
    </source>
</evidence>
<evidence type="ECO:0000256" key="1">
    <source>
        <dbReference type="ARBA" id="ARBA00007613"/>
    </source>
</evidence>
<evidence type="ECO:0000313" key="4">
    <source>
        <dbReference type="EMBL" id="NHN84028.1"/>
    </source>
</evidence>